<feature type="signal peptide" evidence="2">
    <location>
        <begin position="1"/>
        <end position="24"/>
    </location>
</feature>
<evidence type="ECO:0000256" key="1">
    <source>
        <dbReference type="SAM" id="MobiDB-lite"/>
    </source>
</evidence>
<reference evidence="3 4" key="1">
    <citation type="submission" date="2020-08" db="EMBL/GenBank/DDBJ databases">
        <title>Genomic Encyclopedia of Type Strains, Phase IV (KMG-IV): sequencing the most valuable type-strain genomes for metagenomic binning, comparative biology and taxonomic classification.</title>
        <authorList>
            <person name="Goeker M."/>
        </authorList>
    </citation>
    <scope>NUCLEOTIDE SEQUENCE [LARGE SCALE GENOMIC DNA]</scope>
    <source>
        <strain evidence="3 4">DSM 29781</strain>
    </source>
</reference>
<name>A0A7W8M852_9BURK</name>
<organism evidence="3 4">
    <name type="scientific">Quisquiliibacterium transsilvanicum</name>
    <dbReference type="NCBI Taxonomy" id="1549638"/>
    <lineage>
        <taxon>Bacteria</taxon>
        <taxon>Pseudomonadati</taxon>
        <taxon>Pseudomonadota</taxon>
        <taxon>Betaproteobacteria</taxon>
        <taxon>Burkholderiales</taxon>
        <taxon>Burkholderiaceae</taxon>
        <taxon>Quisquiliibacterium</taxon>
    </lineage>
</organism>
<sequence>MNLSIPRLCAVAVVAALSTGCASIVGGTSQVVSVEALDADRKVSGAQCSLKNPKGEYFVTTPGTVTINRAYDDLLVKCELAGYDAGTTSAKSTTKAMAFGNIIFGGVVGGAVDIASGAAYEYPSMITVKMRSLAAGEKPAEQPAASPGPSAAVPADQARR</sequence>
<dbReference type="PROSITE" id="PS51257">
    <property type="entry name" value="PROKAR_LIPOPROTEIN"/>
    <property type="match status" value="1"/>
</dbReference>
<feature type="chain" id="PRO_5031366148" description="Translation initiation factor 2" evidence="2">
    <location>
        <begin position="25"/>
        <end position="160"/>
    </location>
</feature>
<dbReference type="AlphaFoldDB" id="A0A7W8M852"/>
<keyword evidence="4" id="KW-1185">Reference proteome</keyword>
<protein>
    <recommendedName>
        <fullName evidence="5">Translation initiation factor 2</fullName>
    </recommendedName>
</protein>
<evidence type="ECO:0000313" key="4">
    <source>
        <dbReference type="Proteomes" id="UP000532440"/>
    </source>
</evidence>
<dbReference type="EMBL" id="JACHGB010000002">
    <property type="protein sequence ID" value="MBB5270895.1"/>
    <property type="molecule type" value="Genomic_DNA"/>
</dbReference>
<keyword evidence="2" id="KW-0732">Signal</keyword>
<dbReference type="Proteomes" id="UP000532440">
    <property type="component" value="Unassembled WGS sequence"/>
</dbReference>
<accession>A0A7W8M852</accession>
<dbReference type="RefSeq" id="WP_343060633.1">
    <property type="nucleotide sequence ID" value="NZ_BAABEW010000010.1"/>
</dbReference>
<proteinExistence type="predicted"/>
<comment type="caution">
    <text evidence="3">The sequence shown here is derived from an EMBL/GenBank/DDBJ whole genome shotgun (WGS) entry which is preliminary data.</text>
</comment>
<feature type="compositionally biased region" description="Low complexity" evidence="1">
    <location>
        <begin position="141"/>
        <end position="160"/>
    </location>
</feature>
<feature type="region of interest" description="Disordered" evidence="1">
    <location>
        <begin position="136"/>
        <end position="160"/>
    </location>
</feature>
<evidence type="ECO:0000256" key="2">
    <source>
        <dbReference type="SAM" id="SignalP"/>
    </source>
</evidence>
<evidence type="ECO:0008006" key="5">
    <source>
        <dbReference type="Google" id="ProtNLM"/>
    </source>
</evidence>
<gene>
    <name evidence="3" type="ORF">HNQ70_000899</name>
</gene>
<evidence type="ECO:0000313" key="3">
    <source>
        <dbReference type="EMBL" id="MBB5270895.1"/>
    </source>
</evidence>